<keyword evidence="3" id="KW-1185">Reference proteome</keyword>
<dbReference type="EMBL" id="JAKOAV010000002">
    <property type="protein sequence ID" value="MDF9407059.1"/>
    <property type="molecule type" value="Genomic_DNA"/>
</dbReference>
<evidence type="ECO:0000259" key="1">
    <source>
        <dbReference type="Pfam" id="PF12804"/>
    </source>
</evidence>
<dbReference type="RefSeq" id="WP_277442227.1">
    <property type="nucleotide sequence ID" value="NZ_JAKOAV010000002.1"/>
</dbReference>
<dbReference type="InterPro" id="IPR029044">
    <property type="entry name" value="Nucleotide-diphossugar_trans"/>
</dbReference>
<evidence type="ECO:0000313" key="2">
    <source>
        <dbReference type="EMBL" id="MDF9407059.1"/>
    </source>
</evidence>
<name>A0A9X4JSP8_9FIRM</name>
<protein>
    <submittedName>
        <fullName evidence="2">Nucleotidyltransferase family protein</fullName>
    </submittedName>
</protein>
<gene>
    <name evidence="2" type="ORF">L7E55_01590</name>
</gene>
<dbReference type="Gene3D" id="3.90.550.10">
    <property type="entry name" value="Spore Coat Polysaccharide Biosynthesis Protein SpsA, Chain A"/>
    <property type="match status" value="1"/>
</dbReference>
<evidence type="ECO:0000313" key="3">
    <source>
        <dbReference type="Proteomes" id="UP001154312"/>
    </source>
</evidence>
<dbReference type="Proteomes" id="UP001154312">
    <property type="component" value="Unassembled WGS sequence"/>
</dbReference>
<feature type="domain" description="MobA-like NTP transferase" evidence="1">
    <location>
        <begin position="26"/>
        <end position="140"/>
    </location>
</feature>
<dbReference type="GO" id="GO:0016779">
    <property type="term" value="F:nucleotidyltransferase activity"/>
    <property type="evidence" value="ECO:0007669"/>
    <property type="project" value="UniProtKB-ARBA"/>
</dbReference>
<sequence>MINAVVLGGSLNNGPLKEYSPVDYEALIPVGSKLMVEYVVEALLSARHIDRVLVVGPVKELAPLLNGARVSLTGAAGGVMENVEAGLKEMPGEERVLIVTSDIPMLTARSVDNFIELCGDMSGDIYYPIIPKEFVEKHFASTKRTYVTLKEGVFTGGNVFLFNPAVFKQCVENGQRIFEQRKSPVGLCRLIGLSFVLKYLLHILAVKDVQKKVSELLAVKGEVVVSQYPEIGVDVDKPGDLELARRILGS</sequence>
<comment type="caution">
    <text evidence="2">The sequence shown here is derived from an EMBL/GenBank/DDBJ whole genome shotgun (WGS) entry which is preliminary data.</text>
</comment>
<reference evidence="2" key="1">
    <citation type="submission" date="2022-02" db="EMBL/GenBank/DDBJ databases">
        <authorList>
            <person name="Leng L."/>
        </authorList>
    </citation>
    <scope>NUCLEOTIDE SEQUENCE</scope>
    <source>
        <strain evidence="2">JI</strain>
    </source>
</reference>
<dbReference type="Pfam" id="PF12804">
    <property type="entry name" value="NTP_transf_3"/>
    <property type="match status" value="1"/>
</dbReference>
<proteinExistence type="predicted"/>
<accession>A0A9X4JSP8</accession>
<dbReference type="InterPro" id="IPR025877">
    <property type="entry name" value="MobA-like_NTP_Trfase"/>
</dbReference>
<dbReference type="AlphaFoldDB" id="A0A9X4JSP8"/>
<dbReference type="SUPFAM" id="SSF53448">
    <property type="entry name" value="Nucleotide-diphospho-sugar transferases"/>
    <property type="match status" value="1"/>
</dbReference>
<organism evidence="2 3">
    <name type="scientific">Pelotomaculum isophthalicicum JI</name>
    <dbReference type="NCBI Taxonomy" id="947010"/>
    <lineage>
        <taxon>Bacteria</taxon>
        <taxon>Bacillati</taxon>
        <taxon>Bacillota</taxon>
        <taxon>Clostridia</taxon>
        <taxon>Eubacteriales</taxon>
        <taxon>Desulfotomaculaceae</taxon>
        <taxon>Pelotomaculum</taxon>
    </lineage>
</organism>